<keyword evidence="2" id="KW-1003">Cell membrane</keyword>
<gene>
    <name evidence="8" type="ORF">GNZ21_09785</name>
</gene>
<feature type="region of interest" description="Disordered" evidence="6">
    <location>
        <begin position="1"/>
        <end position="21"/>
    </location>
</feature>
<evidence type="ECO:0000256" key="2">
    <source>
        <dbReference type="ARBA" id="ARBA00022475"/>
    </source>
</evidence>
<comment type="caution">
    <text evidence="8">The sequence shown here is derived from an EMBL/GenBank/DDBJ whole genome shotgun (WGS) entry which is preliminary data.</text>
</comment>
<evidence type="ECO:0000256" key="6">
    <source>
        <dbReference type="SAM" id="MobiDB-lite"/>
    </source>
</evidence>
<comment type="subcellular location">
    <subcellularLocation>
        <location evidence="1">Cell membrane</location>
        <topology evidence="1">Multi-pass membrane protein</topology>
    </subcellularLocation>
</comment>
<evidence type="ECO:0000256" key="1">
    <source>
        <dbReference type="ARBA" id="ARBA00004651"/>
    </source>
</evidence>
<dbReference type="GO" id="GO:0005436">
    <property type="term" value="F:sodium:phosphate symporter activity"/>
    <property type="evidence" value="ECO:0007669"/>
    <property type="project" value="InterPro"/>
</dbReference>
<feature type="transmembrane region" description="Helical" evidence="7">
    <location>
        <begin position="86"/>
        <end position="110"/>
    </location>
</feature>
<evidence type="ECO:0000256" key="7">
    <source>
        <dbReference type="SAM" id="Phobius"/>
    </source>
</evidence>
<dbReference type="GO" id="GO:0044341">
    <property type="term" value="P:sodium-dependent phosphate transport"/>
    <property type="evidence" value="ECO:0007669"/>
    <property type="project" value="InterPro"/>
</dbReference>
<feature type="non-terminal residue" evidence="8">
    <location>
        <position position="166"/>
    </location>
</feature>
<evidence type="ECO:0000256" key="3">
    <source>
        <dbReference type="ARBA" id="ARBA00022692"/>
    </source>
</evidence>
<dbReference type="EMBL" id="WRPM01000070">
    <property type="protein sequence ID" value="MVT26643.1"/>
    <property type="molecule type" value="Genomic_DNA"/>
</dbReference>
<organism evidence="8 9">
    <name type="scientific">Nesterenkonia alkaliphila</name>
    <dbReference type="NCBI Taxonomy" id="1463631"/>
    <lineage>
        <taxon>Bacteria</taxon>
        <taxon>Bacillati</taxon>
        <taxon>Actinomycetota</taxon>
        <taxon>Actinomycetes</taxon>
        <taxon>Micrococcales</taxon>
        <taxon>Micrococcaceae</taxon>
        <taxon>Nesterenkonia</taxon>
    </lineage>
</organism>
<evidence type="ECO:0000256" key="4">
    <source>
        <dbReference type="ARBA" id="ARBA00022989"/>
    </source>
</evidence>
<keyword evidence="4 7" id="KW-1133">Transmembrane helix</keyword>
<keyword evidence="9" id="KW-1185">Reference proteome</keyword>
<name>A0A7K1UJI2_9MICC</name>
<protein>
    <submittedName>
        <fullName evidence="8">Na/Pi cotransporter family protein</fullName>
    </submittedName>
</protein>
<dbReference type="NCBIfam" id="NF037997">
    <property type="entry name" value="Na_Pi_symport"/>
    <property type="match status" value="1"/>
</dbReference>
<dbReference type="PANTHER" id="PTHR10010:SF46">
    <property type="entry name" value="SODIUM-DEPENDENT PHOSPHATE TRANSPORT PROTEIN 2B"/>
    <property type="match status" value="1"/>
</dbReference>
<dbReference type="PANTHER" id="PTHR10010">
    <property type="entry name" value="SOLUTE CARRIER FAMILY 34 SODIUM PHOSPHATE , MEMBER 2-RELATED"/>
    <property type="match status" value="1"/>
</dbReference>
<keyword evidence="3 7" id="KW-0812">Transmembrane</keyword>
<accession>A0A7K1UJI2</accession>
<keyword evidence="5 7" id="KW-0472">Membrane</keyword>
<dbReference type="InterPro" id="IPR003841">
    <property type="entry name" value="Na/Pi_transpt"/>
</dbReference>
<dbReference type="Pfam" id="PF02690">
    <property type="entry name" value="Na_Pi_cotrans"/>
    <property type="match status" value="1"/>
</dbReference>
<reference evidence="8 9" key="1">
    <citation type="submission" date="2019-12" db="EMBL/GenBank/DDBJ databases">
        <title>Nesterenkonia muleiensis sp. nov., a novel actinobacterium isolated from sap of Populus euphratica.</title>
        <authorList>
            <person name="Wang R."/>
        </authorList>
    </citation>
    <scope>NUCLEOTIDE SEQUENCE [LARGE SCALE GENOMIC DNA]</scope>
    <source>
        <strain evidence="8 9">F10</strain>
    </source>
</reference>
<dbReference type="Proteomes" id="UP000460157">
    <property type="component" value="Unassembled WGS sequence"/>
</dbReference>
<dbReference type="GO" id="GO:0005886">
    <property type="term" value="C:plasma membrane"/>
    <property type="evidence" value="ECO:0007669"/>
    <property type="project" value="UniProtKB-SubCell"/>
</dbReference>
<proteinExistence type="predicted"/>
<evidence type="ECO:0000313" key="9">
    <source>
        <dbReference type="Proteomes" id="UP000460157"/>
    </source>
</evidence>
<feature type="transmembrane region" description="Helical" evidence="7">
    <location>
        <begin position="130"/>
        <end position="156"/>
    </location>
</feature>
<evidence type="ECO:0000313" key="8">
    <source>
        <dbReference type="EMBL" id="MVT26643.1"/>
    </source>
</evidence>
<dbReference type="AlphaFoldDB" id="A0A7K1UJI2"/>
<sequence>MAVLPAPEKHETRLPTSPITQSDAIQERQRANAAAAPGLPGGLHSRLTPRTVSVLNWLIVAASVYVLITAVNVIGSGFSIAAGDQAAVLFSFAANPVVGLMIGVVATALTQSSSTTTSVTVGLVAGGLPLSIAVPIILGANIGTTLTNTLVSLGMVRDKEQFRRGF</sequence>
<evidence type="ECO:0000256" key="5">
    <source>
        <dbReference type="ARBA" id="ARBA00023136"/>
    </source>
</evidence>
<feature type="transmembrane region" description="Helical" evidence="7">
    <location>
        <begin position="54"/>
        <end position="74"/>
    </location>
</feature>
<dbReference type="RefSeq" id="WP_198346005.1">
    <property type="nucleotide sequence ID" value="NZ_WRPM01000070.1"/>
</dbReference>